<feature type="compositionally biased region" description="Polar residues" evidence="5">
    <location>
        <begin position="186"/>
        <end position="195"/>
    </location>
</feature>
<feature type="compositionally biased region" description="Polar residues" evidence="5">
    <location>
        <begin position="212"/>
        <end position="222"/>
    </location>
</feature>
<comment type="subcellular location">
    <subcellularLocation>
        <location evidence="1">Nucleus</location>
    </subcellularLocation>
</comment>
<dbReference type="EMBL" id="OB669366">
    <property type="protein sequence ID" value="CAD7234646.1"/>
    <property type="molecule type" value="Genomic_DNA"/>
</dbReference>
<evidence type="ECO:0000259" key="6">
    <source>
        <dbReference type="Pfam" id="PF05182"/>
    </source>
</evidence>
<dbReference type="PANTHER" id="PTHR13484">
    <property type="entry name" value="FIP1-LIKE 1 PROTEIN"/>
    <property type="match status" value="1"/>
</dbReference>
<feature type="non-terminal residue" evidence="7">
    <location>
        <position position="222"/>
    </location>
</feature>
<dbReference type="GO" id="GO:0006397">
    <property type="term" value="P:mRNA processing"/>
    <property type="evidence" value="ECO:0007669"/>
    <property type="project" value="UniProtKB-KW"/>
</dbReference>
<evidence type="ECO:0000313" key="7">
    <source>
        <dbReference type="EMBL" id="CAD7234646.1"/>
    </source>
</evidence>
<dbReference type="OrthoDB" id="1917198at2759"/>
<evidence type="ECO:0000256" key="3">
    <source>
        <dbReference type="ARBA" id="ARBA00022664"/>
    </source>
</evidence>
<dbReference type="AlphaFoldDB" id="A0A7R8WMQ1"/>
<evidence type="ECO:0000256" key="4">
    <source>
        <dbReference type="ARBA" id="ARBA00023242"/>
    </source>
</evidence>
<feature type="domain" description="Pre-mRNA polyadenylation factor Fip1" evidence="6">
    <location>
        <begin position="67"/>
        <end position="104"/>
    </location>
</feature>
<gene>
    <name evidence="7" type="ORF">CTOB1V02_LOCUS12462</name>
</gene>
<comment type="similarity">
    <text evidence="2">Belongs to the FIP1 family.</text>
</comment>
<evidence type="ECO:0000256" key="1">
    <source>
        <dbReference type="ARBA" id="ARBA00004123"/>
    </source>
</evidence>
<reference evidence="7" key="1">
    <citation type="submission" date="2020-11" db="EMBL/GenBank/DDBJ databases">
        <authorList>
            <person name="Tran Van P."/>
        </authorList>
    </citation>
    <scope>NUCLEOTIDE SEQUENCE</scope>
</reference>
<proteinExistence type="inferred from homology"/>
<organism evidence="7">
    <name type="scientific">Cyprideis torosa</name>
    <dbReference type="NCBI Taxonomy" id="163714"/>
    <lineage>
        <taxon>Eukaryota</taxon>
        <taxon>Metazoa</taxon>
        <taxon>Ecdysozoa</taxon>
        <taxon>Arthropoda</taxon>
        <taxon>Crustacea</taxon>
        <taxon>Oligostraca</taxon>
        <taxon>Ostracoda</taxon>
        <taxon>Podocopa</taxon>
        <taxon>Podocopida</taxon>
        <taxon>Cytherocopina</taxon>
        <taxon>Cytheroidea</taxon>
        <taxon>Cytherideidae</taxon>
        <taxon>Cyprideis</taxon>
    </lineage>
</organism>
<accession>A0A7R8WMQ1</accession>
<dbReference type="PANTHER" id="PTHR13484:SF0">
    <property type="entry name" value="PRE-MRNA 3'-END-PROCESSING FACTOR FIP1"/>
    <property type="match status" value="1"/>
</dbReference>
<keyword evidence="3" id="KW-0507">mRNA processing</keyword>
<keyword evidence="4" id="KW-0539">Nucleus</keyword>
<evidence type="ECO:0000256" key="5">
    <source>
        <dbReference type="SAM" id="MobiDB-lite"/>
    </source>
</evidence>
<name>A0A7R8WMQ1_9CRUS</name>
<feature type="region of interest" description="Disordered" evidence="5">
    <location>
        <begin position="179"/>
        <end position="222"/>
    </location>
</feature>
<sequence>MKNTIHETLVPAVVGARTVGSTLDTSAPPLRELNRDKSNSQILTVADLDTVGTINGLNVLDVGLERDFEEKPWRRPGADITDYFNYGFTEETWILYCERQRKLRMESGVTFPKLFNARDALLNSESARFTSVKPSAVAATNPLPVRTTHPGAILNTAITPTKILNNSADDLTSTPKASTMGAIAGTNPSFGSGQKISPMADENVPGAESISPVPTTSGSTIQ</sequence>
<dbReference type="InterPro" id="IPR007854">
    <property type="entry name" value="Fip1_dom"/>
</dbReference>
<protein>
    <recommendedName>
        <fullName evidence="6">Pre-mRNA polyadenylation factor Fip1 domain-containing protein</fullName>
    </recommendedName>
</protein>
<dbReference type="Pfam" id="PF05182">
    <property type="entry name" value="Fip1"/>
    <property type="match status" value="1"/>
</dbReference>
<dbReference type="GO" id="GO:0005847">
    <property type="term" value="C:mRNA cleavage and polyadenylation specificity factor complex"/>
    <property type="evidence" value="ECO:0007669"/>
    <property type="project" value="TreeGrafter"/>
</dbReference>
<evidence type="ECO:0000256" key="2">
    <source>
        <dbReference type="ARBA" id="ARBA00007459"/>
    </source>
</evidence>
<dbReference type="InterPro" id="IPR051187">
    <property type="entry name" value="Pre-mRNA_3'-end_processing_reg"/>
</dbReference>